<accession>A0A3S5BAH0</accession>
<proteinExistence type="predicted"/>
<dbReference type="EMBL" id="CAAALY010033689">
    <property type="protein sequence ID" value="VEL17671.1"/>
    <property type="molecule type" value="Genomic_DNA"/>
</dbReference>
<evidence type="ECO:0000313" key="3">
    <source>
        <dbReference type="Proteomes" id="UP000784294"/>
    </source>
</evidence>
<comment type="caution">
    <text evidence="2">The sequence shown here is derived from an EMBL/GenBank/DDBJ whole genome shotgun (WGS) entry which is preliminary data.</text>
</comment>
<sequence>MPIGLDPSTQAPHHGRSKSSTFRRAASDTHPRASTVLFKNPASQASTIKLLALLATSPRLACRLYDVGAFAFACRVVSSGLCSCSAISSSNTDITGVNFERNTLSPASHQTSYPLLHPTASCQTAANPTKRTHFAFGF</sequence>
<protein>
    <submittedName>
        <fullName evidence="2">Uncharacterized protein</fullName>
    </submittedName>
</protein>
<evidence type="ECO:0000313" key="2">
    <source>
        <dbReference type="EMBL" id="VEL17671.1"/>
    </source>
</evidence>
<name>A0A3S5BAH0_9PLAT</name>
<dbReference type="Proteomes" id="UP000784294">
    <property type="component" value="Unassembled WGS sequence"/>
</dbReference>
<feature type="region of interest" description="Disordered" evidence="1">
    <location>
        <begin position="1"/>
        <end position="26"/>
    </location>
</feature>
<organism evidence="2 3">
    <name type="scientific">Protopolystoma xenopodis</name>
    <dbReference type="NCBI Taxonomy" id="117903"/>
    <lineage>
        <taxon>Eukaryota</taxon>
        <taxon>Metazoa</taxon>
        <taxon>Spiralia</taxon>
        <taxon>Lophotrochozoa</taxon>
        <taxon>Platyhelminthes</taxon>
        <taxon>Monogenea</taxon>
        <taxon>Polyopisthocotylea</taxon>
        <taxon>Polystomatidea</taxon>
        <taxon>Polystomatidae</taxon>
        <taxon>Protopolystoma</taxon>
    </lineage>
</organism>
<gene>
    <name evidence="2" type="ORF">PXEA_LOCUS11111</name>
</gene>
<reference evidence="2" key="1">
    <citation type="submission" date="2018-11" db="EMBL/GenBank/DDBJ databases">
        <authorList>
            <consortium name="Pathogen Informatics"/>
        </authorList>
    </citation>
    <scope>NUCLEOTIDE SEQUENCE</scope>
</reference>
<keyword evidence="3" id="KW-1185">Reference proteome</keyword>
<evidence type="ECO:0000256" key="1">
    <source>
        <dbReference type="SAM" id="MobiDB-lite"/>
    </source>
</evidence>
<dbReference type="AlphaFoldDB" id="A0A3S5BAH0"/>